<dbReference type="EMBL" id="JAKOGI010000003">
    <property type="protein sequence ID" value="KAJ8452754.1"/>
    <property type="molecule type" value="Genomic_DNA"/>
</dbReference>
<dbReference type="PANTHER" id="PTHR48063">
    <property type="entry name" value="LRR RECEPTOR-LIKE KINASE"/>
    <property type="match status" value="1"/>
</dbReference>
<dbReference type="GO" id="GO:0016020">
    <property type="term" value="C:membrane"/>
    <property type="evidence" value="ECO:0007669"/>
    <property type="project" value="UniProtKB-SubCell"/>
</dbReference>
<dbReference type="InterPro" id="IPR013210">
    <property type="entry name" value="LRR_N_plant-typ"/>
</dbReference>
<feature type="chain" id="PRO_5040414990" description="Leucine-rich repeat-containing N-terminal plant-type domain-containing protein" evidence="9">
    <location>
        <begin position="25"/>
        <end position="169"/>
    </location>
</feature>
<keyword evidence="12" id="KW-1185">Reference proteome</keyword>
<organism evidence="11 12">
    <name type="scientific">Carnegiea gigantea</name>
    <dbReference type="NCBI Taxonomy" id="171969"/>
    <lineage>
        <taxon>Eukaryota</taxon>
        <taxon>Viridiplantae</taxon>
        <taxon>Streptophyta</taxon>
        <taxon>Embryophyta</taxon>
        <taxon>Tracheophyta</taxon>
        <taxon>Spermatophyta</taxon>
        <taxon>Magnoliopsida</taxon>
        <taxon>eudicotyledons</taxon>
        <taxon>Gunneridae</taxon>
        <taxon>Pentapetalae</taxon>
        <taxon>Caryophyllales</taxon>
        <taxon>Cactineae</taxon>
        <taxon>Cactaceae</taxon>
        <taxon>Cactoideae</taxon>
        <taxon>Echinocereeae</taxon>
        <taxon>Carnegiea</taxon>
    </lineage>
</organism>
<sequence>MLLCYSLMASLLPCFLLVCYLSLAVRISAGIESNIMCLGKEREAFLLFRQVIIVDHCGLLKSWTNQEDNRDHCQWKGVHCSNRTGHNLRWLSNITLLRDINLSEIDLSKANYCMRILSNLPFLRVLHMDSCHLSPQIPGSLPYTDSSATLPILTLSSNFFHDASIFCST</sequence>
<proteinExistence type="predicted"/>
<keyword evidence="3" id="KW-0812">Transmembrane</keyword>
<evidence type="ECO:0000256" key="4">
    <source>
        <dbReference type="ARBA" id="ARBA00022729"/>
    </source>
</evidence>
<dbReference type="InterPro" id="IPR032675">
    <property type="entry name" value="LRR_dom_sf"/>
</dbReference>
<keyword evidence="8" id="KW-0325">Glycoprotein</keyword>
<keyword evidence="5" id="KW-0677">Repeat</keyword>
<comment type="subcellular location">
    <subcellularLocation>
        <location evidence="1">Membrane</location>
        <topology evidence="1">Single-pass type I membrane protein</topology>
    </subcellularLocation>
</comment>
<evidence type="ECO:0000313" key="11">
    <source>
        <dbReference type="EMBL" id="KAJ8452754.1"/>
    </source>
</evidence>
<keyword evidence="7" id="KW-0472">Membrane</keyword>
<comment type="caution">
    <text evidence="11">The sequence shown here is derived from an EMBL/GenBank/DDBJ whole genome shotgun (WGS) entry which is preliminary data.</text>
</comment>
<gene>
    <name evidence="11" type="ORF">Cgig2_005090</name>
</gene>
<dbReference type="OrthoDB" id="1937783at2759"/>
<evidence type="ECO:0000256" key="9">
    <source>
        <dbReference type="SAM" id="SignalP"/>
    </source>
</evidence>
<keyword evidence="6" id="KW-1133">Transmembrane helix</keyword>
<dbReference type="Proteomes" id="UP001153076">
    <property type="component" value="Unassembled WGS sequence"/>
</dbReference>
<reference evidence="11" key="1">
    <citation type="submission" date="2022-04" db="EMBL/GenBank/DDBJ databases">
        <title>Carnegiea gigantea Genome sequencing and assembly v2.</title>
        <authorList>
            <person name="Copetti D."/>
            <person name="Sanderson M.J."/>
            <person name="Burquez A."/>
            <person name="Wojciechowski M.F."/>
        </authorList>
    </citation>
    <scope>NUCLEOTIDE SEQUENCE</scope>
    <source>
        <strain evidence="11">SGP5-SGP5p</strain>
        <tissue evidence="11">Aerial part</tissue>
    </source>
</reference>
<evidence type="ECO:0000256" key="2">
    <source>
        <dbReference type="ARBA" id="ARBA00022614"/>
    </source>
</evidence>
<feature type="signal peptide" evidence="9">
    <location>
        <begin position="1"/>
        <end position="24"/>
    </location>
</feature>
<dbReference type="Gene3D" id="3.80.10.10">
    <property type="entry name" value="Ribonuclease Inhibitor"/>
    <property type="match status" value="2"/>
</dbReference>
<name>A0A9Q1L1F5_9CARY</name>
<evidence type="ECO:0000256" key="5">
    <source>
        <dbReference type="ARBA" id="ARBA00022737"/>
    </source>
</evidence>
<dbReference type="Pfam" id="PF08263">
    <property type="entry name" value="LRRNT_2"/>
    <property type="match status" value="1"/>
</dbReference>
<dbReference type="PANTHER" id="PTHR48063:SF101">
    <property type="entry name" value="LRR RECEPTOR-LIKE SERINE_THREONINE-PROTEIN KINASE FLS2"/>
    <property type="match status" value="1"/>
</dbReference>
<evidence type="ECO:0000256" key="1">
    <source>
        <dbReference type="ARBA" id="ARBA00004479"/>
    </source>
</evidence>
<evidence type="ECO:0000259" key="10">
    <source>
        <dbReference type="Pfam" id="PF08263"/>
    </source>
</evidence>
<evidence type="ECO:0000313" key="12">
    <source>
        <dbReference type="Proteomes" id="UP001153076"/>
    </source>
</evidence>
<feature type="domain" description="Leucine-rich repeat-containing N-terminal plant-type" evidence="10">
    <location>
        <begin position="40"/>
        <end position="81"/>
    </location>
</feature>
<dbReference type="InterPro" id="IPR046956">
    <property type="entry name" value="RLP23-like"/>
</dbReference>
<evidence type="ECO:0000256" key="7">
    <source>
        <dbReference type="ARBA" id="ARBA00023136"/>
    </source>
</evidence>
<evidence type="ECO:0000256" key="3">
    <source>
        <dbReference type="ARBA" id="ARBA00022692"/>
    </source>
</evidence>
<keyword evidence="2" id="KW-0433">Leucine-rich repeat</keyword>
<evidence type="ECO:0000256" key="6">
    <source>
        <dbReference type="ARBA" id="ARBA00022989"/>
    </source>
</evidence>
<accession>A0A9Q1L1F5</accession>
<dbReference type="AlphaFoldDB" id="A0A9Q1L1F5"/>
<evidence type="ECO:0000256" key="8">
    <source>
        <dbReference type="ARBA" id="ARBA00023180"/>
    </source>
</evidence>
<keyword evidence="4 9" id="KW-0732">Signal</keyword>
<protein>
    <recommendedName>
        <fullName evidence="10">Leucine-rich repeat-containing N-terminal plant-type domain-containing protein</fullName>
    </recommendedName>
</protein>
<dbReference type="SUPFAM" id="SSF52058">
    <property type="entry name" value="L domain-like"/>
    <property type="match status" value="1"/>
</dbReference>